<accession>A0A0G1NGA8</accession>
<reference evidence="2 3" key="1">
    <citation type="journal article" date="2015" name="Nature">
        <title>rRNA introns, odd ribosomes, and small enigmatic genomes across a large radiation of phyla.</title>
        <authorList>
            <person name="Brown C.T."/>
            <person name="Hug L.A."/>
            <person name="Thomas B.C."/>
            <person name="Sharon I."/>
            <person name="Castelle C.J."/>
            <person name="Singh A."/>
            <person name="Wilkins M.J."/>
            <person name="Williams K.H."/>
            <person name="Banfield J.F."/>
        </authorList>
    </citation>
    <scope>NUCLEOTIDE SEQUENCE [LARGE SCALE GENOMIC DNA]</scope>
</reference>
<organism evidence="2 3">
    <name type="scientific">Candidatus Azambacteria bacterium GW2011_GWA2_45_90</name>
    <dbReference type="NCBI Taxonomy" id="1618614"/>
    <lineage>
        <taxon>Bacteria</taxon>
        <taxon>Candidatus Azamiibacteriota</taxon>
    </lineage>
</organism>
<feature type="compositionally biased region" description="Basic and acidic residues" evidence="1">
    <location>
        <begin position="1"/>
        <end position="19"/>
    </location>
</feature>
<protein>
    <submittedName>
        <fullName evidence="2">Uncharacterized protein</fullName>
    </submittedName>
</protein>
<dbReference type="Proteomes" id="UP000034644">
    <property type="component" value="Unassembled WGS sequence"/>
</dbReference>
<comment type="caution">
    <text evidence="2">The sequence shown here is derived from an EMBL/GenBank/DDBJ whole genome shotgun (WGS) entry which is preliminary data.</text>
</comment>
<evidence type="ECO:0000313" key="3">
    <source>
        <dbReference type="Proteomes" id="UP000034644"/>
    </source>
</evidence>
<evidence type="ECO:0000313" key="2">
    <source>
        <dbReference type="EMBL" id="KKU19392.1"/>
    </source>
</evidence>
<gene>
    <name evidence="2" type="ORF">UX27_C0005G0007</name>
</gene>
<dbReference type="AlphaFoldDB" id="A0A0G1NGA8"/>
<sequence>METTDETKNACHDRFEEGRGNSTGPEHMTETNQLVECLHCPDVAECWEDKEQIFNLLRQNQYSQE</sequence>
<proteinExistence type="predicted"/>
<evidence type="ECO:0000256" key="1">
    <source>
        <dbReference type="SAM" id="MobiDB-lite"/>
    </source>
</evidence>
<dbReference type="EMBL" id="LCLO01000005">
    <property type="protein sequence ID" value="KKU19392.1"/>
    <property type="molecule type" value="Genomic_DNA"/>
</dbReference>
<name>A0A0G1NGA8_9BACT</name>
<feature type="region of interest" description="Disordered" evidence="1">
    <location>
        <begin position="1"/>
        <end position="28"/>
    </location>
</feature>